<dbReference type="GO" id="GO:0006401">
    <property type="term" value="P:RNA catabolic process"/>
    <property type="evidence" value="ECO:0007669"/>
    <property type="project" value="InterPro"/>
</dbReference>
<dbReference type="InterPro" id="IPR035093">
    <property type="entry name" value="RelE/ParE_toxin_dom_sf"/>
</dbReference>
<dbReference type="AlphaFoldDB" id="C0GDA3"/>
<evidence type="ECO:0000256" key="6">
    <source>
        <dbReference type="ARBA" id="ARBA00030388"/>
    </source>
</evidence>
<evidence type="ECO:0000256" key="5">
    <source>
        <dbReference type="ARBA" id="ARBA00022801"/>
    </source>
</evidence>
<dbReference type="Pfam" id="PF06769">
    <property type="entry name" value="YoeB_toxin"/>
    <property type="match status" value="1"/>
</dbReference>
<dbReference type="STRING" id="555088.DealDRAFT_0554"/>
<dbReference type="PANTHER" id="PTHR38039:SF1">
    <property type="entry name" value="TOXIN YOEB"/>
    <property type="match status" value="1"/>
</dbReference>
<comment type="caution">
    <text evidence="8">The sequence shown here is derived from an EMBL/GenBank/DDBJ whole genome shotgun (WGS) entry which is preliminary data.</text>
</comment>
<evidence type="ECO:0000256" key="1">
    <source>
        <dbReference type="ARBA" id="ARBA00008172"/>
    </source>
</evidence>
<dbReference type="GO" id="GO:0045892">
    <property type="term" value="P:negative regulation of DNA-templated transcription"/>
    <property type="evidence" value="ECO:0007669"/>
    <property type="project" value="TreeGrafter"/>
</dbReference>
<gene>
    <name evidence="8" type="ORF">DealDRAFT_0554</name>
</gene>
<sequence>MNKVFSDIAWTHYVYWQTEDKKILRKINELLRDIERHGNTGLGKPEPLKHELSGYWSRRITNVHRLIYSIDENNIYIVSCRNHY</sequence>
<name>C0GDA3_DETAL</name>
<dbReference type="NCBIfam" id="TIGR02116">
    <property type="entry name" value="toxin_Txe_YoeB"/>
    <property type="match status" value="1"/>
</dbReference>
<dbReference type="RefSeq" id="WP_008514649.1">
    <property type="nucleotide sequence ID" value="NZ_ACJM01000002.1"/>
</dbReference>
<dbReference type="Gene3D" id="3.30.2310.20">
    <property type="entry name" value="RelE-like"/>
    <property type="match status" value="1"/>
</dbReference>
<evidence type="ECO:0000256" key="3">
    <source>
        <dbReference type="ARBA" id="ARBA00022722"/>
    </source>
</evidence>
<keyword evidence="5" id="KW-0378">Hydrolase</keyword>
<keyword evidence="4" id="KW-0255">Endonuclease</keyword>
<evidence type="ECO:0000256" key="2">
    <source>
        <dbReference type="ARBA" id="ARBA00022649"/>
    </source>
</evidence>
<evidence type="ECO:0000313" key="8">
    <source>
        <dbReference type="EMBL" id="EEG78624.1"/>
    </source>
</evidence>
<evidence type="ECO:0000256" key="7">
    <source>
        <dbReference type="ARBA" id="ARBA00050056"/>
    </source>
</evidence>
<proteinExistence type="inferred from homology"/>
<dbReference type="OrthoDB" id="9801102at2"/>
<dbReference type="SUPFAM" id="SSF143011">
    <property type="entry name" value="RelE-like"/>
    <property type="match status" value="1"/>
</dbReference>
<dbReference type="GO" id="GO:0004519">
    <property type="term" value="F:endonuclease activity"/>
    <property type="evidence" value="ECO:0007669"/>
    <property type="project" value="UniProtKB-KW"/>
</dbReference>
<dbReference type="PANTHER" id="PTHR38039">
    <property type="entry name" value="TOXIN YOEB"/>
    <property type="match status" value="1"/>
</dbReference>
<evidence type="ECO:0000313" key="9">
    <source>
        <dbReference type="Proteomes" id="UP000006443"/>
    </source>
</evidence>
<comment type="similarity">
    <text evidence="1">Belongs to the YoeB family.</text>
</comment>
<dbReference type="Proteomes" id="UP000006443">
    <property type="component" value="Unassembled WGS sequence"/>
</dbReference>
<dbReference type="GO" id="GO:0016787">
    <property type="term" value="F:hydrolase activity"/>
    <property type="evidence" value="ECO:0007669"/>
    <property type="project" value="UniProtKB-KW"/>
</dbReference>
<keyword evidence="9" id="KW-1185">Reference proteome</keyword>
<protein>
    <recommendedName>
        <fullName evidence="7">Endoribonuclease YoeB</fullName>
    </recommendedName>
    <alternativeName>
        <fullName evidence="6">Putative mRNA interferase YoeB</fullName>
    </alternativeName>
</protein>
<dbReference type="InterPro" id="IPR009614">
    <property type="entry name" value="YoeB_toxin"/>
</dbReference>
<accession>C0GDA3</accession>
<organism evidence="8 9">
    <name type="scientific">Dethiobacter alkaliphilus AHT 1</name>
    <dbReference type="NCBI Taxonomy" id="555088"/>
    <lineage>
        <taxon>Bacteria</taxon>
        <taxon>Bacillati</taxon>
        <taxon>Bacillota</taxon>
        <taxon>Dethiobacteria</taxon>
        <taxon>Dethiobacterales</taxon>
        <taxon>Dethiobacteraceae</taxon>
        <taxon>Dethiobacter</taxon>
    </lineage>
</organism>
<dbReference type="eggNOG" id="COG4115">
    <property type="taxonomic scope" value="Bacteria"/>
</dbReference>
<keyword evidence="3" id="KW-0540">Nuclease</keyword>
<reference evidence="8 9" key="1">
    <citation type="submission" date="2009-02" db="EMBL/GenBank/DDBJ databases">
        <title>Sequencing of the draft genome and assembly of Dethiobacter alkaliphilus AHT 1.</title>
        <authorList>
            <consortium name="US DOE Joint Genome Institute (JGI-PGF)"/>
            <person name="Lucas S."/>
            <person name="Copeland A."/>
            <person name="Lapidus A."/>
            <person name="Glavina del Rio T."/>
            <person name="Dalin E."/>
            <person name="Tice H."/>
            <person name="Bruce D."/>
            <person name="Goodwin L."/>
            <person name="Pitluck S."/>
            <person name="Larimer F."/>
            <person name="Land M.L."/>
            <person name="Hauser L."/>
            <person name="Muyzer G."/>
        </authorList>
    </citation>
    <scope>NUCLEOTIDE SEQUENCE [LARGE SCALE GENOMIC DNA]</scope>
    <source>
        <strain evidence="8 9">AHT 1</strain>
    </source>
</reference>
<evidence type="ECO:0000256" key="4">
    <source>
        <dbReference type="ARBA" id="ARBA00022759"/>
    </source>
</evidence>
<keyword evidence="2" id="KW-1277">Toxin-antitoxin system</keyword>
<dbReference type="EMBL" id="ACJM01000002">
    <property type="protein sequence ID" value="EEG78624.1"/>
    <property type="molecule type" value="Genomic_DNA"/>
</dbReference>